<feature type="binding site" evidence="8">
    <location>
        <position position="265"/>
    </location>
    <ligand>
        <name>Mn(2+)</name>
        <dbReference type="ChEBI" id="CHEBI:29035"/>
        <label>1</label>
    </ligand>
</feature>
<dbReference type="Gene3D" id="3.40.630.10">
    <property type="entry name" value="Zn peptidases"/>
    <property type="match status" value="1"/>
</dbReference>
<dbReference type="GO" id="GO:0030145">
    <property type="term" value="F:manganese ion binding"/>
    <property type="evidence" value="ECO:0007669"/>
    <property type="project" value="UniProtKB-UniRule"/>
</dbReference>
<keyword evidence="6 8" id="KW-0378">Hydrolase</keyword>
<feature type="binding site" evidence="8">
    <location>
        <position position="344"/>
    </location>
    <ligand>
        <name>Mn(2+)</name>
        <dbReference type="ChEBI" id="CHEBI:29035"/>
        <label>1</label>
    </ligand>
</feature>
<dbReference type="AlphaFoldDB" id="A0A6J4SI35"/>
<evidence type="ECO:0000256" key="7">
    <source>
        <dbReference type="ARBA" id="ARBA00049972"/>
    </source>
</evidence>
<dbReference type="InterPro" id="IPR008283">
    <property type="entry name" value="Peptidase_M17_N"/>
</dbReference>
<dbReference type="PANTHER" id="PTHR11963">
    <property type="entry name" value="LEUCINE AMINOPEPTIDASE-RELATED"/>
    <property type="match status" value="1"/>
</dbReference>
<dbReference type="Gene3D" id="3.40.220.10">
    <property type="entry name" value="Leucine Aminopeptidase, subunit E, domain 1"/>
    <property type="match status" value="1"/>
</dbReference>
<feature type="binding site" evidence="8">
    <location>
        <position position="260"/>
    </location>
    <ligand>
        <name>Mn(2+)</name>
        <dbReference type="ChEBI" id="CHEBI:29035"/>
        <label>2</label>
    </ligand>
</feature>
<dbReference type="GO" id="GO:0005737">
    <property type="term" value="C:cytoplasm"/>
    <property type="evidence" value="ECO:0007669"/>
    <property type="project" value="UniProtKB-SubCell"/>
</dbReference>
<dbReference type="Pfam" id="PF00883">
    <property type="entry name" value="Peptidase_M17"/>
    <property type="match status" value="1"/>
</dbReference>
<keyword evidence="8" id="KW-0963">Cytoplasm</keyword>
<dbReference type="PROSITE" id="PS00631">
    <property type="entry name" value="CYTOSOL_AP"/>
    <property type="match status" value="1"/>
</dbReference>
<comment type="subcellular location">
    <subcellularLocation>
        <location evidence="8">Cytoplasm</location>
    </subcellularLocation>
</comment>
<feature type="binding site" evidence="8">
    <location>
        <position position="265"/>
    </location>
    <ligand>
        <name>Mn(2+)</name>
        <dbReference type="ChEBI" id="CHEBI:29035"/>
        <label>2</label>
    </ligand>
</feature>
<dbReference type="SUPFAM" id="SSF52949">
    <property type="entry name" value="Macro domain-like"/>
    <property type="match status" value="1"/>
</dbReference>
<evidence type="ECO:0000256" key="6">
    <source>
        <dbReference type="ARBA" id="ARBA00022801"/>
    </source>
</evidence>
<dbReference type="GO" id="GO:0070006">
    <property type="term" value="F:metalloaminopeptidase activity"/>
    <property type="evidence" value="ECO:0007669"/>
    <property type="project" value="InterPro"/>
</dbReference>
<feature type="domain" description="Cytosol aminopeptidase" evidence="9">
    <location>
        <begin position="340"/>
        <end position="347"/>
    </location>
</feature>
<evidence type="ECO:0000259" key="9">
    <source>
        <dbReference type="PROSITE" id="PS00631"/>
    </source>
</evidence>
<keyword evidence="5 8" id="KW-0645">Protease</keyword>
<dbReference type="EMBL" id="CADCVU010000101">
    <property type="protein sequence ID" value="CAA9499564.1"/>
    <property type="molecule type" value="Genomic_DNA"/>
</dbReference>
<accession>A0A6J4SI35</accession>
<dbReference type="HAMAP" id="MF_00181">
    <property type="entry name" value="Cytosol_peptidase_M17"/>
    <property type="match status" value="1"/>
</dbReference>
<dbReference type="NCBIfam" id="NF002073">
    <property type="entry name" value="PRK00913.1-2"/>
    <property type="match status" value="1"/>
</dbReference>
<feature type="active site" evidence="8">
    <location>
        <position position="346"/>
    </location>
</feature>
<dbReference type="InterPro" id="IPR043472">
    <property type="entry name" value="Macro_dom-like"/>
</dbReference>
<dbReference type="CDD" id="cd00433">
    <property type="entry name" value="Peptidase_M17"/>
    <property type="match status" value="1"/>
</dbReference>
<dbReference type="Pfam" id="PF02789">
    <property type="entry name" value="Peptidase_M17_N"/>
    <property type="match status" value="1"/>
</dbReference>
<comment type="similarity">
    <text evidence="3 8">Belongs to the peptidase M17 family.</text>
</comment>
<evidence type="ECO:0000256" key="2">
    <source>
        <dbReference type="ARBA" id="ARBA00000967"/>
    </source>
</evidence>
<keyword evidence="8" id="KW-0464">Manganese</keyword>
<gene>
    <name evidence="8" type="primary">pepA</name>
    <name evidence="10" type="ORF">AVDCRST_MAG45-1215</name>
</gene>
<dbReference type="InterPro" id="IPR011356">
    <property type="entry name" value="Leucine_aapep/pepB"/>
</dbReference>
<dbReference type="PRINTS" id="PR00481">
    <property type="entry name" value="LAMNOPPTDASE"/>
</dbReference>
<feature type="binding site" evidence="8">
    <location>
        <position position="344"/>
    </location>
    <ligand>
        <name>Mn(2+)</name>
        <dbReference type="ChEBI" id="CHEBI:29035"/>
        <label>2</label>
    </ligand>
</feature>
<proteinExistence type="inferred from homology"/>
<feature type="binding site" evidence="8">
    <location>
        <position position="342"/>
    </location>
    <ligand>
        <name>Mn(2+)</name>
        <dbReference type="ChEBI" id="CHEBI:29035"/>
        <label>1</label>
    </ligand>
</feature>
<evidence type="ECO:0000256" key="4">
    <source>
        <dbReference type="ARBA" id="ARBA00022438"/>
    </source>
</evidence>
<reference evidence="10" key="1">
    <citation type="submission" date="2020-02" db="EMBL/GenBank/DDBJ databases">
        <authorList>
            <person name="Meier V. D."/>
        </authorList>
    </citation>
    <scope>NUCLEOTIDE SEQUENCE</scope>
    <source>
        <strain evidence="10">AVDCRST_MAG45</strain>
    </source>
</reference>
<evidence type="ECO:0000256" key="1">
    <source>
        <dbReference type="ARBA" id="ARBA00000135"/>
    </source>
</evidence>
<dbReference type="GO" id="GO:0006508">
    <property type="term" value="P:proteolysis"/>
    <property type="evidence" value="ECO:0007669"/>
    <property type="project" value="UniProtKB-KW"/>
</dbReference>
<sequence length="492" mass="52370">MSEISVTTRRGDPVDTEADTRIVGLFEGESLEDRGLQRLVDAGEAKGALKKVAVTHEEVGSSLRRVIVAGLGRREELDAEKARVAAAAATARASELGSRSLSWTIPDTDGVVAPLVEGTLLKLYRFDRYKSKSEGESDSPPSEVASLELVSERIPEGVDIEGEAERARVVSVAANAARDLQNLPANVATPSYLAERARALADAHESLSIETFDRAGIESLGMGAFASVAQGTYEEPQLIVLRYAGAGEEARSRHLGFVGKAVTFDTGGISIKPSAKMQEMKFDMSGGAAVLEAMRAIAELELPVRITAIVPATENMPSGRSVKPGDIVTAMNGKTIEVNNTDAEGRLLLADALAYAVDQGCERIVDLATLTGAIIIALGSTYAGLFSNDDRWYGKVESACSQTGEIGWRLPLHPEFLELTRGAFADLTNASDQRKASSSYAAEFLRQFVGETPWVHVDIAGVAWGGTREYVGSGASGWGVRMLVELARGAVR</sequence>
<feature type="binding site" evidence="8">
    <location>
        <position position="283"/>
    </location>
    <ligand>
        <name>Mn(2+)</name>
        <dbReference type="ChEBI" id="CHEBI:29035"/>
        <label>2</label>
    </ligand>
</feature>
<dbReference type="SUPFAM" id="SSF53187">
    <property type="entry name" value="Zn-dependent exopeptidases"/>
    <property type="match status" value="1"/>
</dbReference>
<dbReference type="InterPro" id="IPR023042">
    <property type="entry name" value="Peptidase_M17_leu_NH2_pept"/>
</dbReference>
<organism evidence="10">
    <name type="scientific">uncultured Solirubrobacterales bacterium</name>
    <dbReference type="NCBI Taxonomy" id="768556"/>
    <lineage>
        <taxon>Bacteria</taxon>
        <taxon>Bacillati</taxon>
        <taxon>Actinomycetota</taxon>
        <taxon>Thermoleophilia</taxon>
        <taxon>Solirubrobacterales</taxon>
        <taxon>environmental samples</taxon>
    </lineage>
</organism>
<comment type="cofactor">
    <cofactor evidence="8">
        <name>Mn(2+)</name>
        <dbReference type="ChEBI" id="CHEBI:29035"/>
    </cofactor>
    <text evidence="8">Binds 2 manganese ions per subunit.</text>
</comment>
<evidence type="ECO:0000256" key="5">
    <source>
        <dbReference type="ARBA" id="ARBA00022670"/>
    </source>
</evidence>
<evidence type="ECO:0000313" key="10">
    <source>
        <dbReference type="EMBL" id="CAA9499564.1"/>
    </source>
</evidence>
<keyword evidence="4 8" id="KW-0031">Aminopeptidase</keyword>
<keyword evidence="8" id="KW-0479">Metal-binding</keyword>
<protein>
    <recommendedName>
        <fullName evidence="8">Probable cytosol aminopeptidase</fullName>
        <ecNumber evidence="8">3.4.11.1</ecNumber>
    </recommendedName>
    <alternativeName>
        <fullName evidence="8">Leucine aminopeptidase</fullName>
        <shortName evidence="8">LAP</shortName>
        <ecNumber evidence="8">3.4.11.10</ecNumber>
    </alternativeName>
    <alternativeName>
        <fullName evidence="8">Leucyl aminopeptidase</fullName>
    </alternativeName>
</protein>
<dbReference type="InterPro" id="IPR000819">
    <property type="entry name" value="Peptidase_M17_C"/>
</dbReference>
<feature type="active site" evidence="8">
    <location>
        <position position="272"/>
    </location>
</feature>
<dbReference type="EC" id="3.4.11.10" evidence="8"/>
<comment type="function">
    <text evidence="7 8">Presumably involved in the processing and regular turnover of intracellular proteins. Catalyzes the removal of unsubstituted N-terminal amino acids from various peptides.</text>
</comment>
<dbReference type="PANTHER" id="PTHR11963:SF23">
    <property type="entry name" value="CYTOSOL AMINOPEPTIDASE"/>
    <property type="match status" value="1"/>
</dbReference>
<comment type="catalytic activity">
    <reaction evidence="1 8">
        <text>Release of an N-terminal amino acid, Xaa-|-Yaa-, in which Xaa is preferably Leu, but may be other amino acids including Pro although not Arg or Lys, and Yaa may be Pro. Amino acid amides and methyl esters are also readily hydrolyzed, but rates on arylamides are exceedingly low.</text>
        <dbReference type="EC" id="3.4.11.1"/>
    </reaction>
</comment>
<name>A0A6J4SI35_9ACTN</name>
<comment type="catalytic activity">
    <reaction evidence="2 8">
        <text>Release of an N-terminal amino acid, preferentially leucine, but not glutamic or aspartic acids.</text>
        <dbReference type="EC" id="3.4.11.10"/>
    </reaction>
</comment>
<evidence type="ECO:0000256" key="3">
    <source>
        <dbReference type="ARBA" id="ARBA00009528"/>
    </source>
</evidence>
<dbReference type="EC" id="3.4.11.1" evidence="8"/>
<evidence type="ECO:0000256" key="8">
    <source>
        <dbReference type="HAMAP-Rule" id="MF_00181"/>
    </source>
</evidence>